<reference evidence="2 3" key="1">
    <citation type="submission" date="2015-10" db="EMBL/GenBank/DDBJ databases">
        <authorList>
            <person name="Gilbert D.G."/>
        </authorList>
    </citation>
    <scope>NUCLEOTIDE SEQUENCE [LARGE SCALE GENOMIC DNA]</scope>
    <source>
        <strain evidence="2">FVVF132</strain>
    </source>
</reference>
<evidence type="ECO:0000313" key="2">
    <source>
        <dbReference type="EMBL" id="KQK73299.1"/>
    </source>
</evidence>
<dbReference type="Proteomes" id="UP000051836">
    <property type="component" value="Unassembled WGS sequence"/>
</dbReference>
<comment type="caution">
    <text evidence="2">The sequence shown here is derived from an EMBL/GenBank/DDBJ whole genome shotgun (WGS) entry which is preliminary data.</text>
</comment>
<evidence type="ECO:0000256" key="1">
    <source>
        <dbReference type="SAM" id="MobiDB-lite"/>
    </source>
</evidence>
<protein>
    <submittedName>
        <fullName evidence="2">Uncharacterized protein</fullName>
    </submittedName>
</protein>
<dbReference type="EMBL" id="LMAW01003227">
    <property type="protein sequence ID" value="KQK73299.1"/>
    <property type="molecule type" value="Genomic_DNA"/>
</dbReference>
<gene>
    <name evidence="2" type="ORF">AAES_168871</name>
</gene>
<accession>A0A0Q3NYC6</accession>
<evidence type="ECO:0000313" key="3">
    <source>
        <dbReference type="Proteomes" id="UP000051836"/>
    </source>
</evidence>
<dbReference type="AlphaFoldDB" id="A0A0Q3NYC6"/>
<sequence length="96" mass="10871">MASSTDESNGRAPNESRYLKLNTEIDDVSEKYQLEKKLVITMNIIELYLADKFGNEQTKTRPRSDPSGKFGKGSDIKNMWQVRGLCEGKAQAQTNR</sequence>
<feature type="region of interest" description="Disordered" evidence="1">
    <location>
        <begin position="55"/>
        <end position="75"/>
    </location>
</feature>
<proteinExistence type="predicted"/>
<keyword evidence="3" id="KW-1185">Reference proteome</keyword>
<organism evidence="2 3">
    <name type="scientific">Amazona aestiva</name>
    <name type="common">Blue-fronted Amazon parrot</name>
    <dbReference type="NCBI Taxonomy" id="12930"/>
    <lineage>
        <taxon>Eukaryota</taxon>
        <taxon>Metazoa</taxon>
        <taxon>Chordata</taxon>
        <taxon>Craniata</taxon>
        <taxon>Vertebrata</taxon>
        <taxon>Euteleostomi</taxon>
        <taxon>Archelosauria</taxon>
        <taxon>Archosauria</taxon>
        <taxon>Dinosauria</taxon>
        <taxon>Saurischia</taxon>
        <taxon>Theropoda</taxon>
        <taxon>Coelurosauria</taxon>
        <taxon>Aves</taxon>
        <taxon>Neognathae</taxon>
        <taxon>Neoaves</taxon>
        <taxon>Telluraves</taxon>
        <taxon>Australaves</taxon>
        <taxon>Psittaciformes</taxon>
        <taxon>Psittacidae</taxon>
        <taxon>Amazona</taxon>
    </lineage>
</organism>
<name>A0A0Q3NYC6_AMAAE</name>